<name>A0ABW5W537_9PSEU</name>
<evidence type="ECO:0000313" key="3">
    <source>
        <dbReference type="Proteomes" id="UP001597478"/>
    </source>
</evidence>
<feature type="region of interest" description="Disordered" evidence="1">
    <location>
        <begin position="97"/>
        <end position="157"/>
    </location>
</feature>
<feature type="compositionally biased region" description="Low complexity" evidence="1">
    <location>
        <begin position="122"/>
        <end position="150"/>
    </location>
</feature>
<comment type="caution">
    <text evidence="2">The sequence shown here is derived from an EMBL/GenBank/DDBJ whole genome shotgun (WGS) entry which is preliminary data.</text>
</comment>
<dbReference type="RefSeq" id="WP_377383881.1">
    <property type="nucleotide sequence ID" value="NZ_JBHSAN010000001.1"/>
</dbReference>
<evidence type="ECO:0000256" key="1">
    <source>
        <dbReference type="SAM" id="MobiDB-lite"/>
    </source>
</evidence>
<accession>A0ABW5W537</accession>
<feature type="region of interest" description="Disordered" evidence="1">
    <location>
        <begin position="1"/>
        <end position="28"/>
    </location>
</feature>
<feature type="compositionally biased region" description="Polar residues" evidence="1">
    <location>
        <begin position="1"/>
        <end position="16"/>
    </location>
</feature>
<evidence type="ECO:0000313" key="2">
    <source>
        <dbReference type="EMBL" id="MFD2798336.1"/>
    </source>
</evidence>
<feature type="compositionally biased region" description="Basic and acidic residues" evidence="1">
    <location>
        <begin position="103"/>
        <end position="116"/>
    </location>
</feature>
<proteinExistence type="predicted"/>
<reference evidence="3" key="1">
    <citation type="journal article" date="2019" name="Int. J. Syst. Evol. Microbiol.">
        <title>The Global Catalogue of Microorganisms (GCM) 10K type strain sequencing project: providing services to taxonomists for standard genome sequencing and annotation.</title>
        <authorList>
            <consortium name="The Broad Institute Genomics Platform"/>
            <consortium name="The Broad Institute Genome Sequencing Center for Infectious Disease"/>
            <person name="Wu L."/>
            <person name="Ma J."/>
        </authorList>
    </citation>
    <scope>NUCLEOTIDE SEQUENCE [LARGE SCALE GENOMIC DNA]</scope>
    <source>
        <strain evidence="3">IBRC-M 10906</strain>
    </source>
</reference>
<organism evidence="2 3">
    <name type="scientific">Prauserella oleivorans</name>
    <dbReference type="NCBI Taxonomy" id="1478153"/>
    <lineage>
        <taxon>Bacteria</taxon>
        <taxon>Bacillati</taxon>
        <taxon>Actinomycetota</taxon>
        <taxon>Actinomycetes</taxon>
        <taxon>Pseudonocardiales</taxon>
        <taxon>Pseudonocardiaceae</taxon>
        <taxon>Prauserella</taxon>
    </lineage>
</organism>
<sequence>MSATESTGPTGSQGQPGMSEDEAREYVSRLRTAPVEQLVSEVVFSLLNAAQVKLGRRDARLLIDLGGLVAGHSREYVSAELAQQVDRALAQLRLGQVSAESEVAGKAEPEPNDLDRTPAPPSSTAAPGASPTAASGATAAPEPKEPSAASRLWVPGR</sequence>
<dbReference type="EMBL" id="JBHUOF010000003">
    <property type="protein sequence ID" value="MFD2798336.1"/>
    <property type="molecule type" value="Genomic_DNA"/>
</dbReference>
<dbReference type="Proteomes" id="UP001597478">
    <property type="component" value="Unassembled WGS sequence"/>
</dbReference>
<gene>
    <name evidence="2" type="ORF">ACFS2C_02885</name>
</gene>
<protein>
    <submittedName>
        <fullName evidence="2">Uncharacterized protein</fullName>
    </submittedName>
</protein>
<keyword evidence="3" id="KW-1185">Reference proteome</keyword>